<dbReference type="SUPFAM" id="SSF53955">
    <property type="entry name" value="Lysozyme-like"/>
    <property type="match status" value="1"/>
</dbReference>
<comment type="similarity">
    <text evidence="1">Belongs to the virb1 family.</text>
</comment>
<keyword evidence="5" id="KW-1185">Reference proteome</keyword>
<dbReference type="EMBL" id="JAHZUY010000001">
    <property type="protein sequence ID" value="MBW8268032.1"/>
    <property type="molecule type" value="Genomic_DNA"/>
</dbReference>
<evidence type="ECO:0000313" key="4">
    <source>
        <dbReference type="EMBL" id="MBW8268032.1"/>
    </source>
</evidence>
<evidence type="ECO:0000256" key="1">
    <source>
        <dbReference type="ARBA" id="ARBA00009387"/>
    </source>
</evidence>
<dbReference type="Gene3D" id="1.10.530.10">
    <property type="match status" value="1"/>
</dbReference>
<proteinExistence type="inferred from homology"/>
<sequence>MVAGTMLAATSPAPALAQPSPERRAIVSPRAACLEAVRAAERAHGIPEGLLVAIALNESGLHAYALNIGGRSYFPASAEEARRLYRSALLGRRQVMAGCVQVNAGVHARGGDWPLDPALAADWAARYLRSHYERTGDWTRALMRWHGGSPQSSARVVCQVRGKMEVTAPGRSVLDGSRCDGGTAVARLRRDGRALLELAEAAGEP</sequence>
<evidence type="ECO:0000313" key="5">
    <source>
        <dbReference type="Proteomes" id="UP001519924"/>
    </source>
</evidence>
<dbReference type="InterPro" id="IPR008258">
    <property type="entry name" value="Transglycosylase_SLT_dom_1"/>
</dbReference>
<dbReference type="Pfam" id="PF01464">
    <property type="entry name" value="SLT"/>
    <property type="match status" value="1"/>
</dbReference>
<reference evidence="4 5" key="1">
    <citation type="submission" date="2021-08" db="EMBL/GenBank/DDBJ databases">
        <title>Caldovatus sediminis gen. nov., sp. nov., a moderately thermophilic bacterium isolated from a hot spring.</title>
        <authorList>
            <person name="Hu C.-J."/>
            <person name="Li W.-J."/>
            <person name="Xian W.-D."/>
        </authorList>
    </citation>
    <scope>NUCLEOTIDE SEQUENCE [LARGE SCALE GENOMIC DNA]</scope>
    <source>
        <strain evidence="4 5">SYSU G05006</strain>
    </source>
</reference>
<feature type="domain" description="Transglycosylase SLT" evidence="3">
    <location>
        <begin position="36"/>
        <end position="148"/>
    </location>
</feature>
<feature type="region of interest" description="Disordered" evidence="2">
    <location>
        <begin position="1"/>
        <end position="22"/>
    </location>
</feature>
<evidence type="ECO:0000256" key="2">
    <source>
        <dbReference type="SAM" id="MobiDB-lite"/>
    </source>
</evidence>
<dbReference type="Proteomes" id="UP001519924">
    <property type="component" value="Unassembled WGS sequence"/>
</dbReference>
<name>A0ABS7EXE4_9PROT</name>
<gene>
    <name evidence="4" type="ORF">K1J50_00850</name>
</gene>
<organism evidence="4 5">
    <name type="scientific">Caldovatus aquaticus</name>
    <dbReference type="NCBI Taxonomy" id="2865671"/>
    <lineage>
        <taxon>Bacteria</taxon>
        <taxon>Pseudomonadati</taxon>
        <taxon>Pseudomonadota</taxon>
        <taxon>Alphaproteobacteria</taxon>
        <taxon>Acetobacterales</taxon>
        <taxon>Roseomonadaceae</taxon>
        <taxon>Caldovatus</taxon>
    </lineage>
</organism>
<accession>A0ABS7EXE4</accession>
<comment type="caution">
    <text evidence="4">The sequence shown here is derived from an EMBL/GenBank/DDBJ whole genome shotgun (WGS) entry which is preliminary data.</text>
</comment>
<evidence type="ECO:0000259" key="3">
    <source>
        <dbReference type="Pfam" id="PF01464"/>
    </source>
</evidence>
<dbReference type="InterPro" id="IPR023346">
    <property type="entry name" value="Lysozyme-like_dom_sf"/>
</dbReference>
<protein>
    <submittedName>
        <fullName evidence="4">Transglycosylase SLT domain-containing protein</fullName>
    </submittedName>
</protein>